<dbReference type="PANTHER" id="PTHR30480:SF13">
    <property type="entry name" value="BETA-HEXOSAMINIDASE"/>
    <property type="match status" value="1"/>
</dbReference>
<evidence type="ECO:0000256" key="5">
    <source>
        <dbReference type="ARBA" id="ARBA00023295"/>
    </source>
</evidence>
<dbReference type="RefSeq" id="WP_320003241.1">
    <property type="nucleotide sequence ID" value="NZ_JAUHJS010000002.1"/>
</dbReference>
<protein>
    <recommendedName>
        <fullName evidence="3">beta-N-acetylhexosaminidase</fullName>
        <ecNumber evidence="3">3.2.1.52</ecNumber>
    </recommendedName>
</protein>
<keyword evidence="9" id="KW-1185">Reference proteome</keyword>
<evidence type="ECO:0000313" key="8">
    <source>
        <dbReference type="EMBL" id="MDN4164714.1"/>
    </source>
</evidence>
<dbReference type="Pfam" id="PF00144">
    <property type="entry name" value="Beta-lactamase"/>
    <property type="match status" value="1"/>
</dbReference>
<feature type="domain" description="Glycoside hydrolase family 3 N-terminal" evidence="7">
    <location>
        <begin position="38"/>
        <end position="351"/>
    </location>
</feature>
<dbReference type="Gene3D" id="3.40.710.10">
    <property type="entry name" value="DD-peptidase/beta-lactamase superfamily"/>
    <property type="match status" value="1"/>
</dbReference>
<dbReference type="InterPro" id="IPR036962">
    <property type="entry name" value="Glyco_hydro_3_N_sf"/>
</dbReference>
<comment type="similarity">
    <text evidence="2">Belongs to the glycosyl hydrolase 3 family.</text>
</comment>
<dbReference type="PANTHER" id="PTHR30480">
    <property type="entry name" value="BETA-HEXOSAMINIDASE-RELATED"/>
    <property type="match status" value="1"/>
</dbReference>
<evidence type="ECO:0000313" key="9">
    <source>
        <dbReference type="Proteomes" id="UP001168552"/>
    </source>
</evidence>
<gene>
    <name evidence="8" type="ORF">QWY31_04325</name>
</gene>
<dbReference type="InterPro" id="IPR012338">
    <property type="entry name" value="Beta-lactam/transpept-like"/>
</dbReference>
<reference evidence="8" key="1">
    <citation type="submission" date="2023-06" db="EMBL/GenBank/DDBJ databases">
        <title>Cytophagales bacterium Strain LB-30, isolated from soil.</title>
        <authorList>
            <person name="Liu B."/>
        </authorList>
    </citation>
    <scope>NUCLEOTIDE SEQUENCE</scope>
    <source>
        <strain evidence="8">LB-30</strain>
    </source>
</reference>
<feature type="domain" description="Beta-lactamase-related" evidence="6">
    <location>
        <begin position="584"/>
        <end position="946"/>
    </location>
</feature>
<evidence type="ECO:0000256" key="3">
    <source>
        <dbReference type="ARBA" id="ARBA00012663"/>
    </source>
</evidence>
<evidence type="ECO:0000259" key="7">
    <source>
        <dbReference type="Pfam" id="PF00933"/>
    </source>
</evidence>
<dbReference type="Pfam" id="PF00933">
    <property type="entry name" value="Glyco_hydro_3"/>
    <property type="match status" value="1"/>
</dbReference>
<name>A0ABT8F362_9BACT</name>
<keyword evidence="5" id="KW-0326">Glycosidase</keyword>
<keyword evidence="4 8" id="KW-0378">Hydrolase</keyword>
<dbReference type="InterPro" id="IPR036881">
    <property type="entry name" value="Glyco_hydro_3_C_sf"/>
</dbReference>
<dbReference type="Gene3D" id="3.20.20.300">
    <property type="entry name" value="Glycoside hydrolase, family 3, N-terminal domain"/>
    <property type="match status" value="1"/>
</dbReference>
<evidence type="ECO:0000256" key="2">
    <source>
        <dbReference type="ARBA" id="ARBA00005336"/>
    </source>
</evidence>
<dbReference type="InterPro" id="IPR001466">
    <property type="entry name" value="Beta-lactam-related"/>
</dbReference>
<dbReference type="Proteomes" id="UP001168552">
    <property type="component" value="Unassembled WGS sequence"/>
</dbReference>
<organism evidence="8 9">
    <name type="scientific">Shiella aurantiaca</name>
    <dbReference type="NCBI Taxonomy" id="3058365"/>
    <lineage>
        <taxon>Bacteria</taxon>
        <taxon>Pseudomonadati</taxon>
        <taxon>Bacteroidota</taxon>
        <taxon>Cytophagia</taxon>
        <taxon>Cytophagales</taxon>
        <taxon>Shiellaceae</taxon>
        <taxon>Shiella</taxon>
    </lineage>
</organism>
<dbReference type="SUPFAM" id="SSF56601">
    <property type="entry name" value="beta-lactamase/transpeptidase-like"/>
    <property type="match status" value="1"/>
</dbReference>
<evidence type="ECO:0000256" key="4">
    <source>
        <dbReference type="ARBA" id="ARBA00022801"/>
    </source>
</evidence>
<accession>A0ABT8F362</accession>
<evidence type="ECO:0000259" key="6">
    <source>
        <dbReference type="Pfam" id="PF00144"/>
    </source>
</evidence>
<dbReference type="EMBL" id="JAUHJS010000002">
    <property type="protein sequence ID" value="MDN4164714.1"/>
    <property type="molecule type" value="Genomic_DNA"/>
</dbReference>
<dbReference type="EC" id="3.2.1.52" evidence="3"/>
<dbReference type="Gene3D" id="3.40.50.1700">
    <property type="entry name" value="Glycoside hydrolase family 3 C-terminal domain"/>
    <property type="match status" value="1"/>
</dbReference>
<proteinExistence type="inferred from homology"/>
<comment type="catalytic activity">
    <reaction evidence="1">
        <text>Hydrolysis of terminal non-reducing N-acetyl-D-hexosamine residues in N-acetyl-beta-D-hexosaminides.</text>
        <dbReference type="EC" id="3.2.1.52"/>
    </reaction>
</comment>
<dbReference type="InterPro" id="IPR001764">
    <property type="entry name" value="Glyco_hydro_3_N"/>
</dbReference>
<dbReference type="SUPFAM" id="SSF51445">
    <property type="entry name" value="(Trans)glycosidases"/>
    <property type="match status" value="1"/>
</dbReference>
<sequence length="979" mass="109935">MALLSFLGYFVQAQQSPLYQDTRQQQWVDSVFNALSQEQRLGQLFMVAAYSNKDERHYTEIEALIRRFNLGGLIFFQGGPGRQAHLTNRYQQAAPTPLLIAMDAEWGLGMRLDSVISYPRQIALGAIKNDQLIYDMGAEIARQSKRLGVHINFAPVVDINSNPNNPVIGFRSFGENKFRVAQKGIAYMKGMQDHGLMADAKHFPGHGDTGTDSHYSLPVIRHSSLRMDSVELFPFRSLIDQGLMSAMVAHIHVPAYDTIPNKATTLSKNVVTDLLKTSMKFDGLIFTDALNMRGVSDYYPPGEVDMEALLAGNDVLLYSEDVPLTIELIKEAFVSGRLQEDDINRRIKKILAAKYKLGLNKPQEVALQNLHEDLNAPKGLVVKQKLFESAVTVVKNEEQALPFKHLEIKNFASLSLGEKEGNEFQLMLDNYAPFTHYALKNEQKTIEAYSELINKLKWYDVVVVGVHGLNNTVKKNFGVNPNDAFFLDMLAKYTQVVTVVFGNPYSLKFFEQQKTLVCAYQDEAMMREVAPQALFGAFEVNGSLPVSVSASLKEGTGNTLPSLGRLGYGLPESVQVSSDILAKIDAIAREAIESKATPGCQVLVAKGGKVILNKGYGYQTYDSLIPVNSQTIYDVASVTKVAATLQTVMFLEDRDIISLDKKASNYLPELRATNKKNLSINAILAHQAGLQPYIPFWKRTLDETGQPQADFYSAYPESSFLSQVAGGLYGHTSLKDSVWKWTLESDLLPLKKRWSSYEYKYSDMGFYIMQKMSERLLNQPMEIFLEDNLYRPLGLSTMTYLPLCKFPVDRIAPTERDTYFRNEQICGIVHDQGAAMYGGIAGHAGIFSNANDLAILMQMHLQNGYYGGHRYFQEKTIPKFTEKHFRGNRRGLGWDKPATGKENNPASQYASYKTYGHTGFTGTAVWVDPEHDLIYVFLSNRIYPDANNTLLIKNNIRTRVQDVIYEAMWSDKNVTDLAN</sequence>
<dbReference type="InterPro" id="IPR017853">
    <property type="entry name" value="GH"/>
</dbReference>
<dbReference type="InterPro" id="IPR050226">
    <property type="entry name" value="NagZ_Beta-hexosaminidase"/>
</dbReference>
<evidence type="ECO:0000256" key="1">
    <source>
        <dbReference type="ARBA" id="ARBA00001231"/>
    </source>
</evidence>
<dbReference type="GO" id="GO:0016787">
    <property type="term" value="F:hydrolase activity"/>
    <property type="evidence" value="ECO:0007669"/>
    <property type="project" value="UniProtKB-KW"/>
</dbReference>
<comment type="caution">
    <text evidence="8">The sequence shown here is derived from an EMBL/GenBank/DDBJ whole genome shotgun (WGS) entry which is preliminary data.</text>
</comment>